<evidence type="ECO:0000313" key="3">
    <source>
        <dbReference type="EMBL" id="SUZ91784.1"/>
    </source>
</evidence>
<gene>
    <name evidence="3" type="ORF">METZ01_LOCUS44638</name>
</gene>
<dbReference type="PANTHER" id="PTHR43418:SF4">
    <property type="entry name" value="MULTIFUNCTIONAL TRYPTOPHAN BIOSYNTHESIS PROTEIN"/>
    <property type="match status" value="1"/>
</dbReference>
<protein>
    <recommendedName>
        <fullName evidence="2">Glutamine amidotransferase domain-containing protein</fullName>
    </recommendedName>
</protein>
<dbReference type="GO" id="GO:0004049">
    <property type="term" value="F:anthranilate synthase activity"/>
    <property type="evidence" value="ECO:0007669"/>
    <property type="project" value="TreeGrafter"/>
</dbReference>
<dbReference type="PRINTS" id="PR00096">
    <property type="entry name" value="GATASE"/>
</dbReference>
<dbReference type="Pfam" id="PF00117">
    <property type="entry name" value="GATase"/>
    <property type="match status" value="1"/>
</dbReference>
<dbReference type="AlphaFoldDB" id="A0A381RKL4"/>
<dbReference type="NCBIfam" id="TIGR00566">
    <property type="entry name" value="trpG_papA"/>
    <property type="match status" value="1"/>
</dbReference>
<reference evidence="3" key="1">
    <citation type="submission" date="2018-05" db="EMBL/GenBank/DDBJ databases">
        <authorList>
            <person name="Lanie J.A."/>
            <person name="Ng W.-L."/>
            <person name="Kazmierczak K.M."/>
            <person name="Andrzejewski T.M."/>
            <person name="Davidsen T.M."/>
            <person name="Wayne K.J."/>
            <person name="Tettelin H."/>
            <person name="Glass J.I."/>
            <person name="Rusch D."/>
            <person name="Podicherti R."/>
            <person name="Tsui H.-C.T."/>
            <person name="Winkler M.E."/>
        </authorList>
    </citation>
    <scope>NUCLEOTIDE SEQUENCE</scope>
</reference>
<dbReference type="PRINTS" id="PR00097">
    <property type="entry name" value="ANTSNTHASEII"/>
</dbReference>
<dbReference type="EMBL" id="UINC01002004">
    <property type="protein sequence ID" value="SUZ91784.1"/>
    <property type="molecule type" value="Genomic_DNA"/>
</dbReference>
<dbReference type="GO" id="GO:0000162">
    <property type="term" value="P:L-tryptophan biosynthetic process"/>
    <property type="evidence" value="ECO:0007669"/>
    <property type="project" value="TreeGrafter"/>
</dbReference>
<feature type="domain" description="Glutamine amidotransferase" evidence="2">
    <location>
        <begin position="8"/>
        <end position="153"/>
    </location>
</feature>
<keyword evidence="1" id="KW-0315">Glutamine amidotransferase</keyword>
<accession>A0A381RKL4</accession>
<organism evidence="3">
    <name type="scientific">marine metagenome</name>
    <dbReference type="NCBI Taxonomy" id="408172"/>
    <lineage>
        <taxon>unclassified sequences</taxon>
        <taxon>metagenomes</taxon>
        <taxon>ecological metagenomes</taxon>
    </lineage>
</organism>
<dbReference type="InterPro" id="IPR050472">
    <property type="entry name" value="Anth_synth/Amidotransfase"/>
</dbReference>
<dbReference type="PROSITE" id="PS51273">
    <property type="entry name" value="GATASE_TYPE_1"/>
    <property type="match status" value="1"/>
</dbReference>
<evidence type="ECO:0000256" key="1">
    <source>
        <dbReference type="ARBA" id="ARBA00022962"/>
    </source>
</evidence>
<dbReference type="InterPro" id="IPR029062">
    <property type="entry name" value="Class_I_gatase-like"/>
</dbReference>
<dbReference type="CDD" id="cd01743">
    <property type="entry name" value="GATase1_Anthranilate_Synthase"/>
    <property type="match status" value="1"/>
</dbReference>
<proteinExistence type="predicted"/>
<dbReference type="PANTHER" id="PTHR43418">
    <property type="entry name" value="MULTIFUNCTIONAL TRYPTOPHAN BIOSYNTHESIS PROTEIN-RELATED"/>
    <property type="match status" value="1"/>
</dbReference>
<dbReference type="InterPro" id="IPR017926">
    <property type="entry name" value="GATASE"/>
</dbReference>
<dbReference type="InterPro" id="IPR006221">
    <property type="entry name" value="TrpG/PapA_dom"/>
</dbReference>
<dbReference type="SUPFAM" id="SSF52317">
    <property type="entry name" value="Class I glutamine amidotransferase-like"/>
    <property type="match status" value="1"/>
</dbReference>
<dbReference type="Gene3D" id="3.40.50.880">
    <property type="match status" value="1"/>
</dbReference>
<dbReference type="FunFam" id="3.40.50.880:FF:000003">
    <property type="entry name" value="Anthranilate synthase component II"/>
    <property type="match status" value="1"/>
</dbReference>
<dbReference type="GO" id="GO:0005829">
    <property type="term" value="C:cytosol"/>
    <property type="evidence" value="ECO:0007669"/>
    <property type="project" value="TreeGrafter"/>
</dbReference>
<dbReference type="PRINTS" id="PR00099">
    <property type="entry name" value="CPSGATASE"/>
</dbReference>
<sequence>MTVEGILKLKPNKIVISPGPKDPSFAGISEKMIRVCVEKDIPLLGVCLGHQAIASALGGSIIRAKNIVHGKLSQINNDQFGVFKDLPKNFKATRYHSLVVDPDNIPPDLSISAKTKTGTIMGIRHKNNLIEGIQFHPESIATEFGHQILNNFINL</sequence>
<evidence type="ECO:0000259" key="2">
    <source>
        <dbReference type="Pfam" id="PF00117"/>
    </source>
</evidence>
<name>A0A381RKL4_9ZZZZ</name>